<proteinExistence type="predicted"/>
<gene>
    <name evidence="1" type="ORF">LOK49_LG08G00408</name>
</gene>
<protein>
    <submittedName>
        <fullName evidence="1">Serine carboxypeptidase-like 48</fullName>
    </submittedName>
</protein>
<sequence>MLQMEGYVASKSLLGGVQGTRGFGVCIKLNLIFVDQLIGTGFSYRSSANSTCHNEESISNDLFDFLQPISTIKREPRQVCSAAFESAVRYALMLCGVAIAFGSNSVWKKLVASFGGL</sequence>
<organism evidence="1 2">
    <name type="scientific">Camellia lanceoleosa</name>
    <dbReference type="NCBI Taxonomy" id="1840588"/>
    <lineage>
        <taxon>Eukaryota</taxon>
        <taxon>Viridiplantae</taxon>
        <taxon>Streptophyta</taxon>
        <taxon>Embryophyta</taxon>
        <taxon>Tracheophyta</taxon>
        <taxon>Spermatophyta</taxon>
        <taxon>Magnoliopsida</taxon>
        <taxon>eudicotyledons</taxon>
        <taxon>Gunneridae</taxon>
        <taxon>Pentapetalae</taxon>
        <taxon>asterids</taxon>
        <taxon>Ericales</taxon>
        <taxon>Theaceae</taxon>
        <taxon>Camellia</taxon>
    </lineage>
</organism>
<dbReference type="EMBL" id="CM045766">
    <property type="protein sequence ID" value="KAI8002967.1"/>
    <property type="molecule type" value="Genomic_DNA"/>
</dbReference>
<reference evidence="1 2" key="1">
    <citation type="journal article" date="2022" name="Plant J.">
        <title>Chromosome-level genome of Camellia lanceoleosa provides a valuable resource for understanding genome evolution and self-incompatibility.</title>
        <authorList>
            <person name="Gong W."/>
            <person name="Xiao S."/>
            <person name="Wang L."/>
            <person name="Liao Z."/>
            <person name="Chang Y."/>
            <person name="Mo W."/>
            <person name="Hu G."/>
            <person name="Li W."/>
            <person name="Zhao G."/>
            <person name="Zhu H."/>
            <person name="Hu X."/>
            <person name="Ji K."/>
            <person name="Xiang X."/>
            <person name="Song Q."/>
            <person name="Yuan D."/>
            <person name="Jin S."/>
            <person name="Zhang L."/>
        </authorList>
    </citation>
    <scope>NUCLEOTIDE SEQUENCE [LARGE SCALE GENOMIC DNA]</scope>
    <source>
        <strain evidence="1">SQ_2022a</strain>
    </source>
</reference>
<name>A0ACC0GR79_9ERIC</name>
<evidence type="ECO:0000313" key="2">
    <source>
        <dbReference type="Proteomes" id="UP001060215"/>
    </source>
</evidence>
<keyword evidence="2" id="KW-1185">Reference proteome</keyword>
<dbReference type="Proteomes" id="UP001060215">
    <property type="component" value="Chromosome 9"/>
</dbReference>
<accession>A0ACC0GR79</accession>
<comment type="caution">
    <text evidence="1">The sequence shown here is derived from an EMBL/GenBank/DDBJ whole genome shotgun (WGS) entry which is preliminary data.</text>
</comment>
<evidence type="ECO:0000313" key="1">
    <source>
        <dbReference type="EMBL" id="KAI8002967.1"/>
    </source>
</evidence>